<feature type="non-terminal residue" evidence="1">
    <location>
        <position position="30"/>
    </location>
</feature>
<organism evidence="1">
    <name type="scientific">marine metagenome</name>
    <dbReference type="NCBI Taxonomy" id="408172"/>
    <lineage>
        <taxon>unclassified sequences</taxon>
        <taxon>metagenomes</taxon>
        <taxon>ecological metagenomes</taxon>
    </lineage>
</organism>
<dbReference type="AlphaFoldDB" id="A0A382W3E1"/>
<accession>A0A382W3E1</accession>
<protein>
    <submittedName>
        <fullName evidence="1">Uncharacterized protein</fullName>
    </submittedName>
</protein>
<evidence type="ECO:0000313" key="1">
    <source>
        <dbReference type="EMBL" id="SVD53332.1"/>
    </source>
</evidence>
<name>A0A382W3E1_9ZZZZ</name>
<gene>
    <name evidence="1" type="ORF">METZ01_LOCUS406186</name>
</gene>
<reference evidence="1" key="1">
    <citation type="submission" date="2018-05" db="EMBL/GenBank/DDBJ databases">
        <authorList>
            <person name="Lanie J.A."/>
            <person name="Ng W.-L."/>
            <person name="Kazmierczak K.M."/>
            <person name="Andrzejewski T.M."/>
            <person name="Davidsen T.M."/>
            <person name="Wayne K.J."/>
            <person name="Tettelin H."/>
            <person name="Glass J.I."/>
            <person name="Rusch D."/>
            <person name="Podicherti R."/>
            <person name="Tsui H.-C.T."/>
            <person name="Winkler M.E."/>
        </authorList>
    </citation>
    <scope>NUCLEOTIDE SEQUENCE</scope>
</reference>
<dbReference type="EMBL" id="UINC01156745">
    <property type="protein sequence ID" value="SVD53332.1"/>
    <property type="molecule type" value="Genomic_DNA"/>
</dbReference>
<sequence>MLTWILHPLLLATVIYFLAEQHSRIHIKNF</sequence>
<proteinExistence type="predicted"/>